<feature type="domain" description="Transposase IS110-like N-terminal" evidence="1">
    <location>
        <begin position="5"/>
        <end position="164"/>
    </location>
</feature>
<dbReference type="NCBIfam" id="NF033542">
    <property type="entry name" value="transpos_IS110"/>
    <property type="match status" value="1"/>
</dbReference>
<dbReference type="InterPro" id="IPR047650">
    <property type="entry name" value="Transpos_IS110"/>
</dbReference>
<gene>
    <name evidence="3" type="ORF">HEB94_005097</name>
    <name evidence="4" type="ORF">HEB94_009551</name>
</gene>
<dbReference type="GO" id="GO:0006313">
    <property type="term" value="P:DNA transposition"/>
    <property type="evidence" value="ECO:0007669"/>
    <property type="project" value="InterPro"/>
</dbReference>
<dbReference type="Pfam" id="PF01548">
    <property type="entry name" value="DEDD_Tnp_IS110"/>
    <property type="match status" value="1"/>
</dbReference>
<sequence length="401" mass="43714">MRVVAGIDIAKEFHWVAVVVVETGKELISRRVDNDPEAIAEFLTELARIADEHGPVTVGIDVLGGIAGLITAMLLDAERRLVHVPGLAVNRARHATRGGEHKSDPRDARVIADQLRLRNDWRPVIGEDDLTVDLGLLVARRRDLVAEQTRRINRAHDMLAGIFPGLEAALDLTNLAELHLLARYATPAQIRRAGRARILTYLRRAGVRSDRAARIATAAVDAAQRQRAEVPGEARTAQFLREFAVDAITARGRISAVEAEISDVLDRHPDAALVLSLPGMGATLTAEFLAEAGDLARFPSADALAAASGLAPVLQQSGKMHYLRRASGGARTLKHIFYRSAFCAIQVDPVSKAYYSRKRAEGKRHQQALIALARRRVAVLHAILRTRKPYQAGHTRTAAAA</sequence>
<proteinExistence type="predicted"/>
<keyword evidence="5" id="KW-1185">Reference proteome</keyword>
<comment type="caution">
    <text evidence="3">The sequence shown here is derived from an EMBL/GenBank/DDBJ whole genome shotgun (WGS) entry which is preliminary data.</text>
</comment>
<dbReference type="EMBL" id="JADBEM010000001">
    <property type="protein sequence ID" value="MBE1608249.1"/>
    <property type="molecule type" value="Genomic_DNA"/>
</dbReference>
<feature type="domain" description="Transposase IS116/IS110/IS902 C-terminal" evidence="2">
    <location>
        <begin position="272"/>
        <end position="355"/>
    </location>
</feature>
<evidence type="ECO:0000313" key="3">
    <source>
        <dbReference type="EMBL" id="MBE1608249.1"/>
    </source>
</evidence>
<dbReference type="Pfam" id="PF02371">
    <property type="entry name" value="Transposase_20"/>
    <property type="match status" value="1"/>
</dbReference>
<dbReference type="PANTHER" id="PTHR33055:SF3">
    <property type="entry name" value="PUTATIVE TRANSPOSASE FOR IS117-RELATED"/>
    <property type="match status" value="1"/>
</dbReference>
<name>A0A927MXR3_9ACTN</name>
<evidence type="ECO:0000259" key="1">
    <source>
        <dbReference type="Pfam" id="PF01548"/>
    </source>
</evidence>
<dbReference type="GO" id="GO:0004803">
    <property type="term" value="F:transposase activity"/>
    <property type="evidence" value="ECO:0007669"/>
    <property type="project" value="InterPro"/>
</dbReference>
<dbReference type="EMBL" id="JADBEM010000001">
    <property type="protein sequence ID" value="MBE1612703.1"/>
    <property type="molecule type" value="Genomic_DNA"/>
</dbReference>
<evidence type="ECO:0000313" key="5">
    <source>
        <dbReference type="Proteomes" id="UP000638648"/>
    </source>
</evidence>
<dbReference type="PANTHER" id="PTHR33055">
    <property type="entry name" value="TRANSPOSASE FOR INSERTION SEQUENCE ELEMENT IS1111A"/>
    <property type="match status" value="1"/>
</dbReference>
<dbReference type="RefSeq" id="WP_192752052.1">
    <property type="nucleotide sequence ID" value="NZ_JADBEM010000001.1"/>
</dbReference>
<evidence type="ECO:0000259" key="2">
    <source>
        <dbReference type="Pfam" id="PF02371"/>
    </source>
</evidence>
<accession>A0A927MXR3</accession>
<organism evidence="3 5">
    <name type="scientific">Actinopolymorpha pittospori</name>
    <dbReference type="NCBI Taxonomy" id="648752"/>
    <lineage>
        <taxon>Bacteria</taxon>
        <taxon>Bacillati</taxon>
        <taxon>Actinomycetota</taxon>
        <taxon>Actinomycetes</taxon>
        <taxon>Propionibacteriales</taxon>
        <taxon>Actinopolymorphaceae</taxon>
        <taxon>Actinopolymorpha</taxon>
    </lineage>
</organism>
<protein>
    <submittedName>
        <fullName evidence="3">Transposase</fullName>
    </submittedName>
</protein>
<dbReference type="AlphaFoldDB" id="A0A927MXR3"/>
<dbReference type="Proteomes" id="UP000638648">
    <property type="component" value="Unassembled WGS sequence"/>
</dbReference>
<dbReference type="InterPro" id="IPR002525">
    <property type="entry name" value="Transp_IS110-like_N"/>
</dbReference>
<dbReference type="InterPro" id="IPR003346">
    <property type="entry name" value="Transposase_20"/>
</dbReference>
<reference evidence="3" key="1">
    <citation type="submission" date="2020-10" db="EMBL/GenBank/DDBJ databases">
        <title>Sequencing the genomes of 1000 actinobacteria strains.</title>
        <authorList>
            <person name="Klenk H.-P."/>
        </authorList>
    </citation>
    <scope>NUCLEOTIDE SEQUENCE</scope>
    <source>
        <strain evidence="3">DSM 45354</strain>
    </source>
</reference>
<dbReference type="GO" id="GO:0003677">
    <property type="term" value="F:DNA binding"/>
    <property type="evidence" value="ECO:0007669"/>
    <property type="project" value="InterPro"/>
</dbReference>
<evidence type="ECO:0000313" key="4">
    <source>
        <dbReference type="EMBL" id="MBE1612703.1"/>
    </source>
</evidence>